<gene>
    <name evidence="1" type="ORF">GCM10010923_21750</name>
</gene>
<dbReference type="Pfam" id="PF00106">
    <property type="entry name" value="adh_short"/>
    <property type="match status" value="1"/>
</dbReference>
<dbReference type="Gene3D" id="3.40.50.720">
    <property type="entry name" value="NAD(P)-binding Rossmann-like Domain"/>
    <property type="match status" value="1"/>
</dbReference>
<accession>A0ABQ1FGD1</accession>
<dbReference type="InterPro" id="IPR002347">
    <property type="entry name" value="SDR_fam"/>
</dbReference>
<dbReference type="EMBL" id="BMID01000001">
    <property type="protein sequence ID" value="GGA10825.1"/>
    <property type="molecule type" value="Genomic_DNA"/>
</dbReference>
<keyword evidence="2" id="KW-1185">Reference proteome</keyword>
<sequence length="227" mass="23756">MSDRKIAIIGASRGLGLGLAKEFASRGWKVLATERSAGEDLHKLADEHDAIEVATVDVTDPSTFGNVCGQLADGSLEAVIVNAGITGAKHQSSVEATPDEVAHVMMTNAYGPIHLGKKLLPKVRDGGTIAFMSSLMGSIADSSGGYELYRTSKAAQNMLAKGVAEQDAGPRDIEVLSLHPGWVQTDMGGPNAKLTVEESVTGMADVVEAAGHGGYRFVDYSGKELPF</sequence>
<dbReference type="CDD" id="cd05325">
    <property type="entry name" value="carb_red_sniffer_like_SDR_c"/>
    <property type="match status" value="1"/>
</dbReference>
<dbReference type="PRINTS" id="PR00081">
    <property type="entry name" value="GDHRDH"/>
</dbReference>
<dbReference type="SUPFAM" id="SSF51735">
    <property type="entry name" value="NAD(P)-binding Rossmann-fold domains"/>
    <property type="match status" value="1"/>
</dbReference>
<dbReference type="InterPro" id="IPR052184">
    <property type="entry name" value="SDR_enzymes"/>
</dbReference>
<evidence type="ECO:0000313" key="2">
    <source>
        <dbReference type="Proteomes" id="UP000603317"/>
    </source>
</evidence>
<reference evidence="2" key="1">
    <citation type="journal article" date="2019" name="Int. J. Syst. Evol. Microbiol.">
        <title>The Global Catalogue of Microorganisms (GCM) 10K type strain sequencing project: providing services to taxonomists for standard genome sequencing and annotation.</title>
        <authorList>
            <consortium name="The Broad Institute Genomics Platform"/>
            <consortium name="The Broad Institute Genome Sequencing Center for Infectious Disease"/>
            <person name="Wu L."/>
            <person name="Ma J."/>
        </authorList>
    </citation>
    <scope>NUCLEOTIDE SEQUENCE [LARGE SCALE GENOMIC DNA]</scope>
    <source>
        <strain evidence="2">CGMCC 1.15297</strain>
    </source>
</reference>
<evidence type="ECO:0000313" key="1">
    <source>
        <dbReference type="EMBL" id="GGA10825.1"/>
    </source>
</evidence>
<protein>
    <submittedName>
        <fullName evidence="1">Short-chain dehydrogenase</fullName>
    </submittedName>
</protein>
<dbReference type="PANTHER" id="PTHR45458:SF1">
    <property type="entry name" value="SHORT CHAIN DEHYDROGENASE"/>
    <property type="match status" value="1"/>
</dbReference>
<dbReference type="RefSeq" id="WP_188642708.1">
    <property type="nucleotide sequence ID" value="NZ_BMID01000001.1"/>
</dbReference>
<comment type="caution">
    <text evidence="1">The sequence shown here is derived from an EMBL/GenBank/DDBJ whole genome shotgun (WGS) entry which is preliminary data.</text>
</comment>
<dbReference type="Proteomes" id="UP000603317">
    <property type="component" value="Unassembled WGS sequence"/>
</dbReference>
<organism evidence="1 2">
    <name type="scientific">Blastomonas marina</name>
    <dbReference type="NCBI Taxonomy" id="1867408"/>
    <lineage>
        <taxon>Bacteria</taxon>
        <taxon>Pseudomonadati</taxon>
        <taxon>Pseudomonadota</taxon>
        <taxon>Alphaproteobacteria</taxon>
        <taxon>Sphingomonadales</taxon>
        <taxon>Sphingomonadaceae</taxon>
        <taxon>Blastomonas</taxon>
    </lineage>
</organism>
<proteinExistence type="predicted"/>
<dbReference type="InterPro" id="IPR036291">
    <property type="entry name" value="NAD(P)-bd_dom_sf"/>
</dbReference>
<name>A0ABQ1FGD1_9SPHN</name>
<dbReference type="PANTHER" id="PTHR45458">
    <property type="entry name" value="SHORT-CHAIN DEHYDROGENASE/REDUCTASE SDR"/>
    <property type="match status" value="1"/>
</dbReference>